<keyword evidence="3" id="KW-0547">Nucleotide-binding</keyword>
<dbReference type="InterPro" id="IPR027417">
    <property type="entry name" value="P-loop_NTPase"/>
</dbReference>
<dbReference type="Proteomes" id="UP000264589">
    <property type="component" value="Unassembled WGS sequence"/>
</dbReference>
<dbReference type="PANTHER" id="PTHR24220">
    <property type="entry name" value="IMPORT ATP-BINDING PROTEIN"/>
    <property type="match status" value="1"/>
</dbReference>
<dbReference type="SMART" id="SM00382">
    <property type="entry name" value="AAA"/>
    <property type="match status" value="1"/>
</dbReference>
<dbReference type="GO" id="GO:0005886">
    <property type="term" value="C:plasma membrane"/>
    <property type="evidence" value="ECO:0007669"/>
    <property type="project" value="TreeGrafter"/>
</dbReference>
<dbReference type="InterPro" id="IPR015854">
    <property type="entry name" value="ABC_transpr_LolD-like"/>
</dbReference>
<dbReference type="Pfam" id="PF00005">
    <property type="entry name" value="ABC_tran"/>
    <property type="match status" value="1"/>
</dbReference>
<comment type="similarity">
    <text evidence="5">Belongs to the ABC transporter superfamily. Macrolide exporter (TC 3.A.1.122) family.</text>
</comment>
<keyword evidence="4 7" id="KW-0067">ATP-binding</keyword>
<dbReference type="GO" id="GO:0098796">
    <property type="term" value="C:membrane protein complex"/>
    <property type="evidence" value="ECO:0007669"/>
    <property type="project" value="UniProtKB-ARBA"/>
</dbReference>
<evidence type="ECO:0000256" key="1">
    <source>
        <dbReference type="ARBA" id="ARBA00022448"/>
    </source>
</evidence>
<evidence type="ECO:0000259" key="6">
    <source>
        <dbReference type="PROSITE" id="PS50893"/>
    </source>
</evidence>
<evidence type="ECO:0000256" key="4">
    <source>
        <dbReference type="ARBA" id="ARBA00022840"/>
    </source>
</evidence>
<organism evidence="7 8">
    <name type="scientific">Parvularcula marina</name>
    <dbReference type="NCBI Taxonomy" id="2292771"/>
    <lineage>
        <taxon>Bacteria</taxon>
        <taxon>Pseudomonadati</taxon>
        <taxon>Pseudomonadota</taxon>
        <taxon>Alphaproteobacteria</taxon>
        <taxon>Parvularculales</taxon>
        <taxon>Parvularculaceae</taxon>
        <taxon>Parvularcula</taxon>
    </lineage>
</organism>
<name>A0A371R884_9PROT</name>
<evidence type="ECO:0000313" key="8">
    <source>
        <dbReference type="Proteomes" id="UP000264589"/>
    </source>
</evidence>
<evidence type="ECO:0000256" key="5">
    <source>
        <dbReference type="ARBA" id="ARBA00038388"/>
    </source>
</evidence>
<keyword evidence="2" id="KW-0472">Membrane</keyword>
<proteinExistence type="inferred from homology"/>
<dbReference type="InterPro" id="IPR017871">
    <property type="entry name" value="ABC_transporter-like_CS"/>
</dbReference>
<keyword evidence="1" id="KW-0813">Transport</keyword>
<gene>
    <name evidence="7" type="ORF">DX908_15430</name>
</gene>
<dbReference type="PANTHER" id="PTHR24220:SF689">
    <property type="entry name" value="LIPOPROTEIN-RELEASING SYSTEM ATP-BINDING PROTEIN LOLD"/>
    <property type="match status" value="1"/>
</dbReference>
<dbReference type="InterPro" id="IPR003439">
    <property type="entry name" value="ABC_transporter-like_ATP-bd"/>
</dbReference>
<keyword evidence="2" id="KW-1003">Cell membrane</keyword>
<dbReference type="FunCoup" id="A0A371R884">
    <property type="interactions" value="306"/>
</dbReference>
<dbReference type="CDD" id="cd03255">
    <property type="entry name" value="ABC_MJ0796_LolCDE_FtsE"/>
    <property type="match status" value="1"/>
</dbReference>
<dbReference type="InParanoid" id="A0A371R884"/>
<dbReference type="GO" id="GO:0022857">
    <property type="term" value="F:transmembrane transporter activity"/>
    <property type="evidence" value="ECO:0007669"/>
    <property type="project" value="TreeGrafter"/>
</dbReference>
<keyword evidence="8" id="KW-1185">Reference proteome</keyword>
<sequence length="230" mass="24838">MSDQPVLKLENIVRSFDDLVILDGANLEVQRGEMIALLGPSGSGKSSLLHVAGLLEPPTGGRVYIDGEDVSDVNDKTRTALRRDRIGFVYQFHHLLPEFNAEANVSFPQRIAGVPPGKAAERSRELLTGLGLAERMDHQPAQLSGGEKQRVAIARALANRPSLLLADEPTGNLDVETSRKVFDALMSIVRGEGLAAIIATHDQGLASHMDRVVTIKNRKLVPGLLEVSTV</sequence>
<evidence type="ECO:0000256" key="2">
    <source>
        <dbReference type="ARBA" id="ARBA00022519"/>
    </source>
</evidence>
<dbReference type="GO" id="GO:0005524">
    <property type="term" value="F:ATP binding"/>
    <property type="evidence" value="ECO:0007669"/>
    <property type="project" value="UniProtKB-KW"/>
</dbReference>
<feature type="domain" description="ABC transporter" evidence="6">
    <location>
        <begin position="7"/>
        <end position="230"/>
    </location>
</feature>
<dbReference type="AlphaFoldDB" id="A0A371R884"/>
<dbReference type="PROSITE" id="PS50893">
    <property type="entry name" value="ABC_TRANSPORTER_2"/>
    <property type="match status" value="1"/>
</dbReference>
<dbReference type="GO" id="GO:0044874">
    <property type="term" value="P:lipoprotein localization to outer membrane"/>
    <property type="evidence" value="ECO:0007669"/>
    <property type="project" value="TreeGrafter"/>
</dbReference>
<dbReference type="InterPro" id="IPR017911">
    <property type="entry name" value="MacB-like_ATP-bd"/>
</dbReference>
<dbReference type="InterPro" id="IPR003593">
    <property type="entry name" value="AAA+_ATPase"/>
</dbReference>
<evidence type="ECO:0000313" key="7">
    <source>
        <dbReference type="EMBL" id="RFB01664.1"/>
    </source>
</evidence>
<comment type="caution">
    <text evidence="7">The sequence shown here is derived from an EMBL/GenBank/DDBJ whole genome shotgun (WGS) entry which is preliminary data.</text>
</comment>
<dbReference type="Gene3D" id="3.40.50.300">
    <property type="entry name" value="P-loop containing nucleotide triphosphate hydrolases"/>
    <property type="match status" value="1"/>
</dbReference>
<dbReference type="SUPFAM" id="SSF52540">
    <property type="entry name" value="P-loop containing nucleoside triphosphate hydrolases"/>
    <property type="match status" value="1"/>
</dbReference>
<dbReference type="OrthoDB" id="7202172at2"/>
<evidence type="ECO:0000256" key="3">
    <source>
        <dbReference type="ARBA" id="ARBA00022741"/>
    </source>
</evidence>
<dbReference type="RefSeq" id="WP_116393380.1">
    <property type="nucleotide sequence ID" value="NZ_QUQO01000002.1"/>
</dbReference>
<protein>
    <submittedName>
        <fullName evidence="7">ABC transporter ATP-binding protein</fullName>
    </submittedName>
</protein>
<dbReference type="EMBL" id="QUQO01000002">
    <property type="protein sequence ID" value="RFB01664.1"/>
    <property type="molecule type" value="Genomic_DNA"/>
</dbReference>
<dbReference type="PROSITE" id="PS00211">
    <property type="entry name" value="ABC_TRANSPORTER_1"/>
    <property type="match status" value="1"/>
</dbReference>
<dbReference type="GO" id="GO:0089705">
    <property type="term" value="P:protein localization to outer membrane"/>
    <property type="evidence" value="ECO:0007669"/>
    <property type="project" value="TreeGrafter"/>
</dbReference>
<dbReference type="FunFam" id="3.40.50.300:FF:000032">
    <property type="entry name" value="Export ABC transporter ATP-binding protein"/>
    <property type="match status" value="1"/>
</dbReference>
<accession>A0A371R884</accession>
<reference evidence="7 8" key="1">
    <citation type="submission" date="2018-08" db="EMBL/GenBank/DDBJ databases">
        <title>Parvularcula sp. SM1705, isolated from surface water of the South Sea China.</title>
        <authorList>
            <person name="Sun L."/>
        </authorList>
    </citation>
    <scope>NUCLEOTIDE SEQUENCE [LARGE SCALE GENOMIC DNA]</scope>
    <source>
        <strain evidence="7 8">SM1705</strain>
    </source>
</reference>
<dbReference type="GO" id="GO:0016887">
    <property type="term" value="F:ATP hydrolysis activity"/>
    <property type="evidence" value="ECO:0007669"/>
    <property type="project" value="InterPro"/>
</dbReference>
<keyword evidence="2" id="KW-0997">Cell inner membrane</keyword>